<dbReference type="PANTHER" id="PTHR35010:SF2">
    <property type="entry name" value="BLL4672 PROTEIN"/>
    <property type="match status" value="1"/>
</dbReference>
<evidence type="ECO:0000313" key="2">
    <source>
        <dbReference type="EMBL" id="BCJ47544.1"/>
    </source>
</evidence>
<gene>
    <name evidence="2" type="ORF">Aiant_82010</name>
</gene>
<protein>
    <recommendedName>
        <fullName evidence="1">MmyB-like transcription regulator ligand binding domain-containing protein</fullName>
    </recommendedName>
</protein>
<dbReference type="Pfam" id="PF17765">
    <property type="entry name" value="MLTR_LBD"/>
    <property type="match status" value="1"/>
</dbReference>
<proteinExistence type="predicted"/>
<feature type="domain" description="MmyB-like transcription regulator ligand binding" evidence="1">
    <location>
        <begin position="2"/>
        <end position="140"/>
    </location>
</feature>
<reference evidence="2 3" key="1">
    <citation type="submission" date="2020-08" db="EMBL/GenBank/DDBJ databases">
        <title>Whole genome shotgun sequence of Actinoplanes ianthinogenes NBRC 13996.</title>
        <authorList>
            <person name="Komaki H."/>
            <person name="Tamura T."/>
        </authorList>
    </citation>
    <scope>NUCLEOTIDE SEQUENCE [LARGE SCALE GENOMIC DNA]</scope>
    <source>
        <strain evidence="2 3">NBRC 13996</strain>
    </source>
</reference>
<evidence type="ECO:0000259" key="1">
    <source>
        <dbReference type="Pfam" id="PF17765"/>
    </source>
</evidence>
<accession>A0ABN6CV99</accession>
<evidence type="ECO:0000313" key="3">
    <source>
        <dbReference type="Proteomes" id="UP000676967"/>
    </source>
</evidence>
<sequence>MIGANGLHRELTTDFAAFPPERRYYAYWLFAVPDAREVMVEWEHSARETVGVLRAAVTRFPEDRRLHRLVESLNGTSPDFRKLWDEHDVASPAPGVKVYRHPLIGSLALRQVAAQLSDDVWLHLYWADPGTGAEPALQRLRDVVADALRRPAAPHR</sequence>
<keyword evidence="3" id="KW-1185">Reference proteome</keyword>
<dbReference type="PANTHER" id="PTHR35010">
    <property type="entry name" value="BLL4672 PROTEIN-RELATED"/>
    <property type="match status" value="1"/>
</dbReference>
<dbReference type="EMBL" id="AP023356">
    <property type="protein sequence ID" value="BCJ47544.1"/>
    <property type="molecule type" value="Genomic_DNA"/>
</dbReference>
<name>A0ABN6CV99_9ACTN</name>
<dbReference type="Proteomes" id="UP000676967">
    <property type="component" value="Chromosome"/>
</dbReference>
<dbReference type="InterPro" id="IPR041413">
    <property type="entry name" value="MLTR_LBD"/>
</dbReference>
<dbReference type="RefSeq" id="WP_189329945.1">
    <property type="nucleotide sequence ID" value="NZ_AP023356.1"/>
</dbReference>
<dbReference type="Gene3D" id="3.30.450.180">
    <property type="match status" value="1"/>
</dbReference>
<organism evidence="2 3">
    <name type="scientific">Actinoplanes ianthinogenes</name>
    <dbReference type="NCBI Taxonomy" id="122358"/>
    <lineage>
        <taxon>Bacteria</taxon>
        <taxon>Bacillati</taxon>
        <taxon>Actinomycetota</taxon>
        <taxon>Actinomycetes</taxon>
        <taxon>Micromonosporales</taxon>
        <taxon>Micromonosporaceae</taxon>
        <taxon>Actinoplanes</taxon>
    </lineage>
</organism>